<evidence type="ECO:0000256" key="1">
    <source>
        <dbReference type="SAM" id="SignalP"/>
    </source>
</evidence>
<reference evidence="2" key="1">
    <citation type="journal article" date="2011" name="Plant Physiol.">
        <title>Comprehensive sequence analysis of 24,783 barley full-length cDNAs derived from 12 clone libraries.</title>
        <authorList>
            <person name="Matsumoto T."/>
            <person name="Tanaka T."/>
            <person name="Sakai H."/>
            <person name="Amano N."/>
            <person name="Kanamori H."/>
            <person name="Kurita K."/>
            <person name="Kikuta A."/>
            <person name="Kamiya K."/>
            <person name="Yamamoto M."/>
            <person name="Ikawa H."/>
            <person name="Fujii N."/>
            <person name="Hori K."/>
            <person name="Itoh T."/>
            <person name="Sato K."/>
        </authorList>
    </citation>
    <scope>NUCLEOTIDE SEQUENCE</scope>
    <source>
        <tissue evidence="2">Shoot and root</tissue>
    </source>
</reference>
<evidence type="ECO:0000313" key="2">
    <source>
        <dbReference type="EMBL" id="BAJ97444.1"/>
    </source>
</evidence>
<accession>F2DQS3</accession>
<dbReference type="AlphaFoldDB" id="F2DQS3"/>
<protein>
    <submittedName>
        <fullName evidence="2">Predicted protein</fullName>
    </submittedName>
</protein>
<sequence>MSYYFLFAIVLLVSYTGARTVINDSCESHLDTLDNCAGTISFSGYCYSSKIELHDTEFAKCTGVYFFWSYPLNNMTLVIETPFTQKRQAFTVSLKTEALAGAVSHVYRIIDDKETDVTTREPVLAQDSDANYQVILKFQGPTHLSRYGLNFNMSLLLKLEKKNEKIN</sequence>
<feature type="signal peptide" evidence="1">
    <location>
        <begin position="1"/>
        <end position="18"/>
    </location>
</feature>
<feature type="chain" id="PRO_5003281414" evidence="1">
    <location>
        <begin position="19"/>
        <end position="167"/>
    </location>
</feature>
<organism evidence="2">
    <name type="scientific">Hordeum vulgare subsp. vulgare</name>
    <name type="common">Domesticated barley</name>
    <dbReference type="NCBI Taxonomy" id="112509"/>
    <lineage>
        <taxon>Eukaryota</taxon>
        <taxon>Viridiplantae</taxon>
        <taxon>Streptophyta</taxon>
        <taxon>Embryophyta</taxon>
        <taxon>Tracheophyta</taxon>
        <taxon>Spermatophyta</taxon>
        <taxon>Magnoliopsida</taxon>
        <taxon>Liliopsida</taxon>
        <taxon>Poales</taxon>
        <taxon>Poaceae</taxon>
        <taxon>BOP clade</taxon>
        <taxon>Pooideae</taxon>
        <taxon>Triticodae</taxon>
        <taxon>Triticeae</taxon>
        <taxon>Hordeinae</taxon>
        <taxon>Hordeum</taxon>
    </lineage>
</organism>
<keyword evidence="1" id="KW-0732">Signal</keyword>
<proteinExistence type="evidence at transcript level"/>
<dbReference type="EMBL" id="AK366241">
    <property type="protein sequence ID" value="BAJ97444.1"/>
    <property type="molecule type" value="mRNA"/>
</dbReference>
<name>F2DQS3_HORVV</name>